<evidence type="ECO:0000259" key="1">
    <source>
        <dbReference type="PROSITE" id="PS51186"/>
    </source>
</evidence>
<feature type="domain" description="N-acetyltransferase" evidence="1">
    <location>
        <begin position="1"/>
        <end position="121"/>
    </location>
</feature>
<dbReference type="PANTHER" id="PTHR43138:SF1">
    <property type="entry name" value="N-ACETYLTRANSFERASE ACA1"/>
    <property type="match status" value="1"/>
</dbReference>
<gene>
    <name evidence="2" type="ORF">HKX69_12745</name>
</gene>
<dbReference type="PROSITE" id="PS51186">
    <property type="entry name" value="GNAT"/>
    <property type="match status" value="1"/>
</dbReference>
<proteinExistence type="predicted"/>
<organism evidence="2 3">
    <name type="scientific">Streptomyces argyrophylli</name>
    <dbReference type="NCBI Taxonomy" id="2726118"/>
    <lineage>
        <taxon>Bacteria</taxon>
        <taxon>Bacillati</taxon>
        <taxon>Actinomycetota</taxon>
        <taxon>Actinomycetes</taxon>
        <taxon>Kitasatosporales</taxon>
        <taxon>Streptomycetaceae</taxon>
        <taxon>Streptomyces</taxon>
    </lineage>
</organism>
<dbReference type="GO" id="GO:0016747">
    <property type="term" value="F:acyltransferase activity, transferring groups other than amino-acyl groups"/>
    <property type="evidence" value="ECO:0007669"/>
    <property type="project" value="InterPro"/>
</dbReference>
<sequence>MWVVPSPGHVVVAVEDRRVLGTSNMYPNRPGPGSRIASGNSMVASEARGQGVGQALGEYLLNWASTCGFAGVQFNAVAASNTPAVRLYERLGFTVIGTVPGAFRHPTLGPVGLHVMYHDLGA</sequence>
<dbReference type="KEGG" id="sarg:HKX69_12745"/>
<evidence type="ECO:0000313" key="2">
    <source>
        <dbReference type="EMBL" id="QJS10280.1"/>
    </source>
</evidence>
<dbReference type="Gene3D" id="3.40.630.30">
    <property type="match status" value="1"/>
</dbReference>
<accession>A0A6M4PMZ4</accession>
<reference evidence="2 3" key="1">
    <citation type="submission" date="2020-05" db="EMBL/GenBank/DDBJ databases">
        <authorList>
            <person name="Li K."/>
        </authorList>
    </citation>
    <scope>NUCLEOTIDE SEQUENCE [LARGE SCALE GENOMIC DNA]</scope>
    <source>
        <strain evidence="3">jing01</strain>
    </source>
</reference>
<dbReference type="SUPFAM" id="SSF55729">
    <property type="entry name" value="Acyl-CoA N-acyltransferases (Nat)"/>
    <property type="match status" value="1"/>
</dbReference>
<dbReference type="InterPro" id="IPR052742">
    <property type="entry name" value="Mito_N-acetyltransferase"/>
</dbReference>
<protein>
    <submittedName>
        <fullName evidence="2">GNAT family N-acetyltransferase</fullName>
    </submittedName>
</protein>
<dbReference type="CDD" id="cd04301">
    <property type="entry name" value="NAT_SF"/>
    <property type="match status" value="1"/>
</dbReference>
<dbReference type="AlphaFoldDB" id="A0A6M4PMZ4"/>
<keyword evidence="3" id="KW-1185">Reference proteome</keyword>
<name>A0A6M4PMZ4_9ACTN</name>
<dbReference type="InterPro" id="IPR016181">
    <property type="entry name" value="Acyl_CoA_acyltransferase"/>
</dbReference>
<dbReference type="EMBL" id="CP053189">
    <property type="protein sequence ID" value="QJS10280.1"/>
    <property type="molecule type" value="Genomic_DNA"/>
</dbReference>
<evidence type="ECO:0000313" key="3">
    <source>
        <dbReference type="Proteomes" id="UP000502641"/>
    </source>
</evidence>
<dbReference type="Proteomes" id="UP000502641">
    <property type="component" value="Chromosome"/>
</dbReference>
<dbReference type="Pfam" id="PF00583">
    <property type="entry name" value="Acetyltransf_1"/>
    <property type="match status" value="1"/>
</dbReference>
<dbReference type="InterPro" id="IPR000182">
    <property type="entry name" value="GNAT_dom"/>
</dbReference>
<dbReference type="PANTHER" id="PTHR43138">
    <property type="entry name" value="ACETYLTRANSFERASE, GNAT FAMILY"/>
    <property type="match status" value="1"/>
</dbReference>